<proteinExistence type="predicted"/>
<dbReference type="AlphaFoldDB" id="A0A1F6D7N8"/>
<comment type="caution">
    <text evidence="1">The sequence shown here is derived from an EMBL/GenBank/DDBJ whole genome shotgun (WGS) entry which is preliminary data.</text>
</comment>
<evidence type="ECO:0000313" key="1">
    <source>
        <dbReference type="EMBL" id="OGG57463.1"/>
    </source>
</evidence>
<sequence length="159" mass="17526">MDQKTRLEQIVRKRCVPNQLHTLKGDQRALLPNVPMHAFFDPQFTRFVLAPTNWIDEDLEEIGAIAHNALVCAGVLSVEDILGRKGVEQGRVIPGQRTRFPLTLEQIVSAPGMTTEAAALTLDLLQALGHRPESRPDSWSPRARDNAPSPVLSALAIAH</sequence>
<dbReference type="EMBL" id="MFKX01000026">
    <property type="protein sequence ID" value="OGG57463.1"/>
    <property type="molecule type" value="Genomic_DNA"/>
</dbReference>
<organism evidence="1 2">
    <name type="scientific">Candidatus Kaiserbacteria bacterium RIFCSPHIGHO2_01_FULL_55_17</name>
    <dbReference type="NCBI Taxonomy" id="1798484"/>
    <lineage>
        <taxon>Bacteria</taxon>
        <taxon>Candidatus Kaiseribacteriota</taxon>
    </lineage>
</organism>
<name>A0A1F6D7N8_9BACT</name>
<accession>A0A1F6D7N8</accession>
<dbReference type="Proteomes" id="UP000177958">
    <property type="component" value="Unassembled WGS sequence"/>
</dbReference>
<evidence type="ECO:0000313" key="2">
    <source>
        <dbReference type="Proteomes" id="UP000177958"/>
    </source>
</evidence>
<gene>
    <name evidence="1" type="ORF">A2853_03840</name>
</gene>
<protein>
    <submittedName>
        <fullName evidence="1">Uncharacterized protein</fullName>
    </submittedName>
</protein>
<reference evidence="1 2" key="1">
    <citation type="journal article" date="2016" name="Nat. Commun.">
        <title>Thousands of microbial genomes shed light on interconnected biogeochemical processes in an aquifer system.</title>
        <authorList>
            <person name="Anantharaman K."/>
            <person name="Brown C.T."/>
            <person name="Hug L.A."/>
            <person name="Sharon I."/>
            <person name="Castelle C.J."/>
            <person name="Probst A.J."/>
            <person name="Thomas B.C."/>
            <person name="Singh A."/>
            <person name="Wilkins M.J."/>
            <person name="Karaoz U."/>
            <person name="Brodie E.L."/>
            <person name="Williams K.H."/>
            <person name="Hubbard S.S."/>
            <person name="Banfield J.F."/>
        </authorList>
    </citation>
    <scope>NUCLEOTIDE SEQUENCE [LARGE SCALE GENOMIC DNA]</scope>
</reference>